<accession>A0AAJ1IHS7</accession>
<comment type="caution">
    <text evidence="1">The sequence shown here is derived from an EMBL/GenBank/DDBJ whole genome shotgun (WGS) entry which is preliminary data.</text>
</comment>
<protein>
    <submittedName>
        <fullName evidence="1">Uncharacterized protein</fullName>
    </submittedName>
</protein>
<name>A0AAJ1IHS7_9SPIO</name>
<dbReference type="AlphaFoldDB" id="A0AAJ1IHS7"/>
<organism evidence="1 2">
    <name type="scientific">Candidatus Thalassospirochaeta sargassi</name>
    <dbReference type="NCBI Taxonomy" id="3119039"/>
    <lineage>
        <taxon>Bacteria</taxon>
        <taxon>Pseudomonadati</taxon>
        <taxon>Spirochaetota</taxon>
        <taxon>Spirochaetia</taxon>
        <taxon>Spirochaetales</taxon>
        <taxon>Spirochaetaceae</taxon>
        <taxon>Candidatus Thalassospirochaeta</taxon>
    </lineage>
</organism>
<evidence type="ECO:0000313" key="1">
    <source>
        <dbReference type="EMBL" id="MDC7228188.1"/>
    </source>
</evidence>
<dbReference type="Proteomes" id="UP001221217">
    <property type="component" value="Unassembled WGS sequence"/>
</dbReference>
<evidence type="ECO:0000313" key="2">
    <source>
        <dbReference type="Proteomes" id="UP001221217"/>
    </source>
</evidence>
<gene>
    <name evidence="1" type="ORF">PQJ61_15610</name>
</gene>
<dbReference type="EMBL" id="JAQQAL010000042">
    <property type="protein sequence ID" value="MDC7228188.1"/>
    <property type="molecule type" value="Genomic_DNA"/>
</dbReference>
<proteinExistence type="predicted"/>
<reference evidence="1 2" key="1">
    <citation type="submission" date="2022-12" db="EMBL/GenBank/DDBJ databases">
        <title>Metagenome assembled genome from gulf of manar.</title>
        <authorList>
            <person name="Kohli P."/>
            <person name="Pk S."/>
            <person name="Venkata Ramana C."/>
            <person name="Sasikala C."/>
        </authorList>
    </citation>
    <scope>NUCLEOTIDE SEQUENCE [LARGE SCALE GENOMIC DNA]</scope>
    <source>
        <strain evidence="1">JB008</strain>
    </source>
</reference>
<sequence>MKKCVLLIWIIIFFTIGLYAEDVVWGSMYDQGNFRLGVEAAIENTLTDTQLAVYPEAEMLLWKPLIANTAFIDIGAAVEGRLGIPVTAGSGLSTGAGILGTIHLGFRGFEFTGSEYLSKIDVYAEAGLKYDFITDDTRMGGVVKTGINYYLTEKTAVGAFYSNWGGFYGAGLAFSIKLGRTPAVKGISFELPEISAEPYLMQFYTLFYASAVGGWYYPDSYAEGQASVHRISVMDSSGADSYTVERAFLKALEDGHSLWRFRYSDDDDSFYYEFITDEDHNIITVYYDSEDEGLVEMKAGKYEYPEEGYAAWDDSGADSTEGVEVRVEAGKFMTTEYSWIDESGTAVFWWASDEVPGKLVSYKMEDDSDIVISELIDISSGNRAILHY</sequence>